<reference evidence="2 3" key="1">
    <citation type="submission" date="2017-08" db="EMBL/GenBank/DDBJ databases">
        <title>Acidophilic green algal genome provides insights into adaptation to an acidic environment.</title>
        <authorList>
            <person name="Hirooka S."/>
            <person name="Hirose Y."/>
            <person name="Kanesaki Y."/>
            <person name="Higuchi S."/>
            <person name="Fujiwara T."/>
            <person name="Onuma R."/>
            <person name="Era A."/>
            <person name="Ohbayashi R."/>
            <person name="Uzuka A."/>
            <person name="Nozaki H."/>
            <person name="Yoshikawa H."/>
            <person name="Miyagishima S.Y."/>
        </authorList>
    </citation>
    <scope>NUCLEOTIDE SEQUENCE [LARGE SCALE GENOMIC DNA]</scope>
    <source>
        <strain evidence="2 3">NIES-2499</strain>
    </source>
</reference>
<evidence type="ECO:0008006" key="4">
    <source>
        <dbReference type="Google" id="ProtNLM"/>
    </source>
</evidence>
<evidence type="ECO:0000313" key="3">
    <source>
        <dbReference type="Proteomes" id="UP000232323"/>
    </source>
</evidence>
<dbReference type="Proteomes" id="UP000232323">
    <property type="component" value="Unassembled WGS sequence"/>
</dbReference>
<gene>
    <name evidence="2" type="ORF">CEUSTIGMA_g4447.t1</name>
</gene>
<comment type="caution">
    <text evidence="2">The sequence shown here is derived from an EMBL/GenBank/DDBJ whole genome shotgun (WGS) entry which is preliminary data.</text>
</comment>
<protein>
    <recommendedName>
        <fullName evidence="4">Ion transport domain-containing protein</fullName>
    </recommendedName>
</protein>
<feature type="transmembrane region" description="Helical" evidence="1">
    <location>
        <begin position="69"/>
        <end position="88"/>
    </location>
</feature>
<evidence type="ECO:0000313" key="2">
    <source>
        <dbReference type="EMBL" id="GAX77000.1"/>
    </source>
</evidence>
<evidence type="ECO:0000256" key="1">
    <source>
        <dbReference type="SAM" id="Phobius"/>
    </source>
</evidence>
<keyword evidence="1" id="KW-0472">Membrane</keyword>
<proteinExistence type="predicted"/>
<name>A0A250X2M0_9CHLO</name>
<sequence>MHPRRRHGSGKQINFAKFIEPLTLWLEDAFTFLPWEEVSSFELAPTSLFVFTKENVVRKLLIRLIRWKFFDHFMLLVILANSVTLAMASNKPGLKSQSLG</sequence>
<keyword evidence="1" id="KW-0812">Transmembrane</keyword>
<keyword evidence="1" id="KW-1133">Transmembrane helix</keyword>
<dbReference type="OrthoDB" id="431720at2759"/>
<dbReference type="EMBL" id="BEGY01000021">
    <property type="protein sequence ID" value="GAX77000.1"/>
    <property type="molecule type" value="Genomic_DNA"/>
</dbReference>
<dbReference type="AlphaFoldDB" id="A0A250X2M0"/>
<organism evidence="2 3">
    <name type="scientific">Chlamydomonas eustigma</name>
    <dbReference type="NCBI Taxonomy" id="1157962"/>
    <lineage>
        <taxon>Eukaryota</taxon>
        <taxon>Viridiplantae</taxon>
        <taxon>Chlorophyta</taxon>
        <taxon>core chlorophytes</taxon>
        <taxon>Chlorophyceae</taxon>
        <taxon>CS clade</taxon>
        <taxon>Chlamydomonadales</taxon>
        <taxon>Chlamydomonadaceae</taxon>
        <taxon>Chlamydomonas</taxon>
    </lineage>
</organism>
<accession>A0A250X2M0</accession>
<keyword evidence="3" id="KW-1185">Reference proteome</keyword>